<gene>
    <name evidence="1" type="ORF">Fot_24507</name>
</gene>
<proteinExistence type="predicted"/>
<evidence type="ECO:0000313" key="1">
    <source>
        <dbReference type="EMBL" id="KAL2520584.1"/>
    </source>
</evidence>
<keyword evidence="2" id="KW-1185">Reference proteome</keyword>
<comment type="caution">
    <text evidence="1">The sequence shown here is derived from an EMBL/GenBank/DDBJ whole genome shotgun (WGS) entry which is preliminary data.</text>
</comment>
<dbReference type="EMBL" id="JBFOLJ010000007">
    <property type="protein sequence ID" value="KAL2520584.1"/>
    <property type="molecule type" value="Genomic_DNA"/>
</dbReference>
<evidence type="ECO:0000313" key="2">
    <source>
        <dbReference type="Proteomes" id="UP001604277"/>
    </source>
</evidence>
<accession>A0ABD1U6G7</accession>
<dbReference type="AlphaFoldDB" id="A0ABD1U6G7"/>
<name>A0ABD1U6G7_9LAMI</name>
<protein>
    <submittedName>
        <fullName evidence="1">NAC domain-containing protein 8</fullName>
    </submittedName>
</protein>
<sequence length="155" mass="17370">MEPSSVEKKIISGGTIYKKIINYNAREISSNPLFGNDLLPTYVAHAEPKYTHSSAAVSSSSFLNFVRTLQSQSPNRDVKENGEEQNCKARLFDYAHLGPDDLKKDLEECQDLVLDPANIELDTPPDFWLSQLDDAKKLDKVAKNGYSIAPWCFSD</sequence>
<dbReference type="Proteomes" id="UP001604277">
    <property type="component" value="Unassembled WGS sequence"/>
</dbReference>
<organism evidence="1 2">
    <name type="scientific">Forsythia ovata</name>
    <dbReference type="NCBI Taxonomy" id="205694"/>
    <lineage>
        <taxon>Eukaryota</taxon>
        <taxon>Viridiplantae</taxon>
        <taxon>Streptophyta</taxon>
        <taxon>Embryophyta</taxon>
        <taxon>Tracheophyta</taxon>
        <taxon>Spermatophyta</taxon>
        <taxon>Magnoliopsida</taxon>
        <taxon>eudicotyledons</taxon>
        <taxon>Gunneridae</taxon>
        <taxon>Pentapetalae</taxon>
        <taxon>asterids</taxon>
        <taxon>lamiids</taxon>
        <taxon>Lamiales</taxon>
        <taxon>Oleaceae</taxon>
        <taxon>Forsythieae</taxon>
        <taxon>Forsythia</taxon>
    </lineage>
</organism>
<reference evidence="2" key="1">
    <citation type="submission" date="2024-07" db="EMBL/GenBank/DDBJ databases">
        <title>Two chromosome-level genome assemblies of Korean endemic species Abeliophyllum distichum and Forsythia ovata (Oleaceae).</title>
        <authorList>
            <person name="Jang H."/>
        </authorList>
    </citation>
    <scope>NUCLEOTIDE SEQUENCE [LARGE SCALE GENOMIC DNA]</scope>
</reference>